<keyword evidence="3" id="KW-1185">Reference proteome</keyword>
<name>A0A8J8NQY9_HALGN</name>
<evidence type="ECO:0000313" key="2">
    <source>
        <dbReference type="EMBL" id="TNV78596.1"/>
    </source>
</evidence>
<dbReference type="AlphaFoldDB" id="A0A8J8NQY9"/>
<dbReference type="Proteomes" id="UP000785679">
    <property type="component" value="Unassembled WGS sequence"/>
</dbReference>
<keyword evidence="1" id="KW-0472">Membrane</keyword>
<evidence type="ECO:0000256" key="1">
    <source>
        <dbReference type="SAM" id="Phobius"/>
    </source>
</evidence>
<dbReference type="EMBL" id="RRYP01010119">
    <property type="protein sequence ID" value="TNV78596.1"/>
    <property type="molecule type" value="Genomic_DNA"/>
</dbReference>
<evidence type="ECO:0000313" key="3">
    <source>
        <dbReference type="Proteomes" id="UP000785679"/>
    </source>
</evidence>
<organism evidence="2 3">
    <name type="scientific">Halteria grandinella</name>
    <dbReference type="NCBI Taxonomy" id="5974"/>
    <lineage>
        <taxon>Eukaryota</taxon>
        <taxon>Sar</taxon>
        <taxon>Alveolata</taxon>
        <taxon>Ciliophora</taxon>
        <taxon>Intramacronucleata</taxon>
        <taxon>Spirotrichea</taxon>
        <taxon>Stichotrichia</taxon>
        <taxon>Sporadotrichida</taxon>
        <taxon>Halteriidae</taxon>
        <taxon>Halteria</taxon>
    </lineage>
</organism>
<proteinExistence type="predicted"/>
<feature type="transmembrane region" description="Helical" evidence="1">
    <location>
        <begin position="117"/>
        <end position="135"/>
    </location>
</feature>
<protein>
    <submittedName>
        <fullName evidence="2">Uncharacterized protein</fullName>
    </submittedName>
</protein>
<keyword evidence="1" id="KW-0812">Transmembrane</keyword>
<reference evidence="2" key="1">
    <citation type="submission" date="2019-06" db="EMBL/GenBank/DDBJ databases">
        <authorList>
            <person name="Zheng W."/>
        </authorList>
    </citation>
    <scope>NUCLEOTIDE SEQUENCE</scope>
    <source>
        <strain evidence="2">QDHG01</strain>
    </source>
</reference>
<comment type="caution">
    <text evidence="2">The sequence shown here is derived from an EMBL/GenBank/DDBJ whole genome shotgun (WGS) entry which is preliminary data.</text>
</comment>
<gene>
    <name evidence="2" type="ORF">FGO68_gene5741</name>
</gene>
<accession>A0A8J8NQY9</accession>
<sequence>MVNRSIVIPKPAKVPVAKMVIMRVALIVHALKDFHGLEGEISELVASASSLILPVCKDFICLVWPSARPHCLSAEVEISVLSPLSERRSQQLSESKSMQDTETSFFSAETQELSARTVVRAISFIIIALIDLYIYY</sequence>
<keyword evidence="1" id="KW-1133">Transmembrane helix</keyword>